<proteinExistence type="predicted"/>
<dbReference type="EMBL" id="JACSDZ010000005">
    <property type="protein sequence ID" value="KAF7403851.1"/>
    <property type="molecule type" value="Genomic_DNA"/>
</dbReference>
<evidence type="ECO:0000313" key="2">
    <source>
        <dbReference type="Proteomes" id="UP000617340"/>
    </source>
</evidence>
<dbReference type="GO" id="GO:0007219">
    <property type="term" value="P:Notch signaling pathway"/>
    <property type="evidence" value="ECO:0007669"/>
    <property type="project" value="TreeGrafter"/>
</dbReference>
<dbReference type="InterPro" id="IPR024079">
    <property type="entry name" value="MetalloPept_cat_dom_sf"/>
</dbReference>
<organism evidence="1 2">
    <name type="scientific">Vespula germanica</name>
    <name type="common">German yellow jacket</name>
    <name type="synonym">Paravespula germanica</name>
    <dbReference type="NCBI Taxonomy" id="30212"/>
    <lineage>
        <taxon>Eukaryota</taxon>
        <taxon>Metazoa</taxon>
        <taxon>Ecdysozoa</taxon>
        <taxon>Arthropoda</taxon>
        <taxon>Hexapoda</taxon>
        <taxon>Insecta</taxon>
        <taxon>Pterygota</taxon>
        <taxon>Neoptera</taxon>
        <taxon>Endopterygota</taxon>
        <taxon>Hymenoptera</taxon>
        <taxon>Apocrita</taxon>
        <taxon>Aculeata</taxon>
        <taxon>Vespoidea</taxon>
        <taxon>Vespidae</taxon>
        <taxon>Vespinae</taxon>
        <taxon>Vespula</taxon>
    </lineage>
</organism>
<dbReference type="GO" id="GO:0005886">
    <property type="term" value="C:plasma membrane"/>
    <property type="evidence" value="ECO:0007669"/>
    <property type="project" value="TreeGrafter"/>
</dbReference>
<dbReference type="GO" id="GO:0004222">
    <property type="term" value="F:metalloendopeptidase activity"/>
    <property type="evidence" value="ECO:0007669"/>
    <property type="project" value="TreeGrafter"/>
</dbReference>
<sequence>MILKDENAVVQGVVTTDGLFDGTIATKFEEFYIEPTARYLDENEDTSPTYHSIAYRTSDVTVPPHPLPCASHQLHEGSLRDTFDRGKTYNDTSEGFYEPLLDNKIGLYSKESHGRILNLETKNEARYYDRSSGDRVARHLHKRATVDPRKTTCMLYLQADHQFFARYGTEEACIEVMTRHVQKVNSIYKHTGRSWTIRLIRDDTIFSKDVTFEGTHGSIPFDVSHSYAGTVLGMFVDILV</sequence>
<dbReference type="Proteomes" id="UP000617340">
    <property type="component" value="Unassembled WGS sequence"/>
</dbReference>
<gene>
    <name evidence="1" type="ORF">HZH68_006645</name>
</gene>
<dbReference type="PANTHER" id="PTHR45702:SF3">
    <property type="entry name" value="KUZBANIAN-LIKE, ISOFORM A"/>
    <property type="match status" value="1"/>
</dbReference>
<accession>A0A834KBT5</accession>
<evidence type="ECO:0000313" key="1">
    <source>
        <dbReference type="EMBL" id="KAF7403851.1"/>
    </source>
</evidence>
<name>A0A834KBT5_VESGE</name>
<protein>
    <submittedName>
        <fullName evidence="1">Uncharacterized protein</fullName>
    </submittedName>
</protein>
<dbReference type="GO" id="GO:0006509">
    <property type="term" value="P:membrane protein ectodomain proteolysis"/>
    <property type="evidence" value="ECO:0007669"/>
    <property type="project" value="TreeGrafter"/>
</dbReference>
<reference evidence="1" key="1">
    <citation type="journal article" date="2020" name="G3 (Bethesda)">
        <title>High-Quality Assemblies for Three Invasive Social Wasps from the &lt;i&gt;Vespula&lt;/i&gt; Genus.</title>
        <authorList>
            <person name="Harrop T.W.R."/>
            <person name="Guhlin J."/>
            <person name="McLaughlin G.M."/>
            <person name="Permina E."/>
            <person name="Stockwell P."/>
            <person name="Gilligan J."/>
            <person name="Le Lec M.F."/>
            <person name="Gruber M.A.M."/>
            <person name="Quinn O."/>
            <person name="Lovegrove M."/>
            <person name="Duncan E.J."/>
            <person name="Remnant E.J."/>
            <person name="Van Eeckhoven J."/>
            <person name="Graham B."/>
            <person name="Knapp R.A."/>
            <person name="Langford K.W."/>
            <person name="Kronenberg Z."/>
            <person name="Press M.O."/>
            <person name="Eacker S.M."/>
            <person name="Wilson-Rankin E.E."/>
            <person name="Purcell J."/>
            <person name="Lester P.J."/>
            <person name="Dearden P.K."/>
        </authorList>
    </citation>
    <scope>NUCLEOTIDE SEQUENCE</scope>
    <source>
        <strain evidence="1">Linc-1</strain>
    </source>
</reference>
<dbReference type="AlphaFoldDB" id="A0A834KBT5"/>
<dbReference type="PANTHER" id="PTHR45702">
    <property type="entry name" value="ADAM10/ADAM17 METALLOPEPTIDASE FAMILY MEMBER"/>
    <property type="match status" value="1"/>
</dbReference>
<dbReference type="Gene3D" id="3.40.390.10">
    <property type="entry name" value="Collagenase (Catalytic Domain)"/>
    <property type="match status" value="1"/>
</dbReference>
<keyword evidence="2" id="KW-1185">Reference proteome</keyword>
<comment type="caution">
    <text evidence="1">The sequence shown here is derived from an EMBL/GenBank/DDBJ whole genome shotgun (WGS) entry which is preliminary data.</text>
</comment>
<dbReference type="InterPro" id="IPR051489">
    <property type="entry name" value="ADAM_Metalloproteinase"/>
</dbReference>